<keyword evidence="1" id="KW-0732">Signal</keyword>
<dbReference type="Pfam" id="PF03781">
    <property type="entry name" value="FGE-sulfatase"/>
    <property type="match status" value="1"/>
</dbReference>
<organism evidence="3 4">
    <name type="scientific">Stachybotrys chlorohalonatus (strain IBT 40285)</name>
    <dbReference type="NCBI Taxonomy" id="1283841"/>
    <lineage>
        <taxon>Eukaryota</taxon>
        <taxon>Fungi</taxon>
        <taxon>Dikarya</taxon>
        <taxon>Ascomycota</taxon>
        <taxon>Pezizomycotina</taxon>
        <taxon>Sordariomycetes</taxon>
        <taxon>Hypocreomycetidae</taxon>
        <taxon>Hypocreales</taxon>
        <taxon>Stachybotryaceae</taxon>
        <taxon>Stachybotrys</taxon>
    </lineage>
</organism>
<keyword evidence="4" id="KW-1185">Reference proteome</keyword>
<accession>A0A084QM45</accession>
<name>A0A084QM45_STAC4</name>
<dbReference type="InterPro" id="IPR005532">
    <property type="entry name" value="SUMF_dom"/>
</dbReference>
<dbReference type="Gene3D" id="3.90.1580.10">
    <property type="entry name" value="paralog of FGE (formylglycine-generating enzyme)"/>
    <property type="match status" value="1"/>
</dbReference>
<gene>
    <name evidence="3" type="ORF">S40285_10330</name>
</gene>
<dbReference type="InterPro" id="IPR051043">
    <property type="entry name" value="Sulfatase_Mod_Factor_Kinase"/>
</dbReference>
<dbReference type="PANTHER" id="PTHR23150:SF19">
    <property type="entry name" value="FORMYLGLYCINE-GENERATING ENZYME"/>
    <property type="match status" value="1"/>
</dbReference>
<evidence type="ECO:0000256" key="1">
    <source>
        <dbReference type="SAM" id="SignalP"/>
    </source>
</evidence>
<dbReference type="EMBL" id="KL660623">
    <property type="protein sequence ID" value="KFA65030.1"/>
    <property type="molecule type" value="Genomic_DNA"/>
</dbReference>
<evidence type="ECO:0000259" key="2">
    <source>
        <dbReference type="Pfam" id="PF03781"/>
    </source>
</evidence>
<dbReference type="Proteomes" id="UP000028524">
    <property type="component" value="Unassembled WGS sequence"/>
</dbReference>
<dbReference type="OrthoDB" id="659at2759"/>
<protein>
    <recommendedName>
        <fullName evidence="2">Sulfatase-modifying factor enzyme-like domain-containing protein</fullName>
    </recommendedName>
</protein>
<dbReference type="HOGENOM" id="CLU_012431_2_3_1"/>
<evidence type="ECO:0000313" key="3">
    <source>
        <dbReference type="EMBL" id="KFA65030.1"/>
    </source>
</evidence>
<dbReference type="GO" id="GO:0120147">
    <property type="term" value="F:formylglycine-generating oxidase activity"/>
    <property type="evidence" value="ECO:0007669"/>
    <property type="project" value="TreeGrafter"/>
</dbReference>
<feature type="signal peptide" evidence="1">
    <location>
        <begin position="1"/>
        <end position="23"/>
    </location>
</feature>
<dbReference type="InParanoid" id="A0A084QM45"/>
<dbReference type="SUPFAM" id="SSF56436">
    <property type="entry name" value="C-type lectin-like"/>
    <property type="match status" value="1"/>
</dbReference>
<sequence>MLKYAAHPVVRSMLLAPLGLALAQSPSADDVRSDLRALAEALRWQGSMGATYGAILDQATDAYATVSSVSEDSSFAPQAQLVREKLELLMVESQHFVDESSDPAYVPDPLETPEYLTANVDEWSYAVTVMSNNLEEPVCEVVADVAPVRALNITSAATPGTEFQDAETLPVMVVIPTGSYTAGATPEEHELWGVPEDKQHFERPQRQVTISTPLAFSRTEVTVGQFREFIERTCYQTRGGARWWDIDAVDNFVFNEALTWDDPGFPQTDDHPVVAVTRYDAEAYAEWLSQITGATYRLPNEDEWEWAARGGTQDVFFWGDELLDAVNYANTYDLTASRVNKFRWPPINIDDHYPHTAPVASFQPNGYGLYDVTANAREFMADDWQADLTTAARDGSRHVGPAPFPTVRGGAWNYNPRNLRLNYRSGYLSSEVATNMFGIRLVREL</sequence>
<feature type="domain" description="Sulfatase-modifying factor enzyme-like" evidence="2">
    <location>
        <begin position="169"/>
        <end position="443"/>
    </location>
</feature>
<dbReference type="AlphaFoldDB" id="A0A084QM45"/>
<feature type="chain" id="PRO_5001779389" description="Sulfatase-modifying factor enzyme-like domain-containing protein" evidence="1">
    <location>
        <begin position="24"/>
        <end position="445"/>
    </location>
</feature>
<proteinExistence type="predicted"/>
<dbReference type="InterPro" id="IPR016187">
    <property type="entry name" value="CTDL_fold"/>
</dbReference>
<dbReference type="PANTHER" id="PTHR23150">
    <property type="entry name" value="SULFATASE MODIFYING FACTOR 1, 2"/>
    <property type="match status" value="1"/>
</dbReference>
<dbReference type="STRING" id="1283841.A0A084QM45"/>
<dbReference type="OMA" id="MVVIPTG"/>
<evidence type="ECO:0000313" key="4">
    <source>
        <dbReference type="Proteomes" id="UP000028524"/>
    </source>
</evidence>
<reference evidence="3 4" key="1">
    <citation type="journal article" date="2014" name="BMC Genomics">
        <title>Comparative genome sequencing reveals chemotype-specific gene clusters in the toxigenic black mold Stachybotrys.</title>
        <authorList>
            <person name="Semeiks J."/>
            <person name="Borek D."/>
            <person name="Otwinowski Z."/>
            <person name="Grishin N.V."/>
        </authorList>
    </citation>
    <scope>NUCLEOTIDE SEQUENCE [LARGE SCALE GENOMIC DNA]</scope>
    <source>
        <strain evidence="3 4">IBT 40285</strain>
    </source>
</reference>
<dbReference type="InterPro" id="IPR042095">
    <property type="entry name" value="SUMF_sf"/>
</dbReference>